<sequence length="55" mass="6206">MFRLGEFMRDCFDLLSVPAKPESLIEDDPATEVRNDAGKIEQVMANVEENVVKHA</sequence>
<protein>
    <submittedName>
        <fullName evidence="1">Uncharacterized protein</fullName>
    </submittedName>
</protein>
<dbReference type="Proteomes" id="UP000245678">
    <property type="component" value="Unassembled WGS sequence"/>
</dbReference>
<organism evidence="1 2">
    <name type="scientific">Mucilaginibacter oryzae</name>
    <dbReference type="NCBI Taxonomy" id="468058"/>
    <lineage>
        <taxon>Bacteria</taxon>
        <taxon>Pseudomonadati</taxon>
        <taxon>Bacteroidota</taxon>
        <taxon>Sphingobacteriia</taxon>
        <taxon>Sphingobacteriales</taxon>
        <taxon>Sphingobacteriaceae</taxon>
        <taxon>Mucilaginibacter</taxon>
    </lineage>
</organism>
<dbReference type="EMBL" id="QGHA01000022">
    <property type="protein sequence ID" value="PWK65377.1"/>
    <property type="molecule type" value="Genomic_DNA"/>
</dbReference>
<accession>A0A316GS22</accession>
<gene>
    <name evidence="1" type="ORF">LX99_05022</name>
</gene>
<dbReference type="AlphaFoldDB" id="A0A316GS22"/>
<evidence type="ECO:0000313" key="2">
    <source>
        <dbReference type="Proteomes" id="UP000245678"/>
    </source>
</evidence>
<proteinExistence type="predicted"/>
<reference evidence="1 2" key="1">
    <citation type="submission" date="2018-05" db="EMBL/GenBank/DDBJ databases">
        <title>Genomic Encyclopedia of Archaeal and Bacterial Type Strains, Phase II (KMG-II): from individual species to whole genera.</title>
        <authorList>
            <person name="Goeker M."/>
        </authorList>
    </citation>
    <scope>NUCLEOTIDE SEQUENCE [LARGE SCALE GENOMIC DNA]</scope>
    <source>
        <strain evidence="1 2">DSM 19975</strain>
    </source>
</reference>
<evidence type="ECO:0000313" key="1">
    <source>
        <dbReference type="EMBL" id="PWK65377.1"/>
    </source>
</evidence>
<keyword evidence="2" id="KW-1185">Reference proteome</keyword>
<name>A0A316GS22_9SPHI</name>
<comment type="caution">
    <text evidence="1">The sequence shown here is derived from an EMBL/GenBank/DDBJ whole genome shotgun (WGS) entry which is preliminary data.</text>
</comment>